<dbReference type="KEGG" id="pgin:FRZ67_00865"/>
<accession>A0A5B8V5C8</accession>
<proteinExistence type="predicted"/>
<protein>
    <submittedName>
        <fullName evidence="1">Uncharacterized protein</fullName>
    </submittedName>
</protein>
<organism evidence="1 2">
    <name type="scientific">Panacibacter ginsenosidivorans</name>
    <dbReference type="NCBI Taxonomy" id="1813871"/>
    <lineage>
        <taxon>Bacteria</taxon>
        <taxon>Pseudomonadati</taxon>
        <taxon>Bacteroidota</taxon>
        <taxon>Chitinophagia</taxon>
        <taxon>Chitinophagales</taxon>
        <taxon>Chitinophagaceae</taxon>
        <taxon>Panacibacter</taxon>
    </lineage>
</organism>
<dbReference type="Proteomes" id="UP000321533">
    <property type="component" value="Chromosome"/>
</dbReference>
<evidence type="ECO:0000313" key="1">
    <source>
        <dbReference type="EMBL" id="QEC65921.1"/>
    </source>
</evidence>
<reference evidence="1 2" key="1">
    <citation type="journal article" date="2016" name="Int. J. Syst. Evol. Microbiol.">
        <title>Panacibacter ginsenosidivorans gen. nov., sp. nov., with ginsenoside converting activity isolated from soil of a ginseng field.</title>
        <authorList>
            <person name="Siddiqi M.Z."/>
            <person name="Muhammad Shafi S."/>
            <person name="Choi K.D."/>
            <person name="Im W.T."/>
        </authorList>
    </citation>
    <scope>NUCLEOTIDE SEQUENCE [LARGE SCALE GENOMIC DNA]</scope>
    <source>
        <strain evidence="1 2">Gsoil1550</strain>
    </source>
</reference>
<dbReference type="EMBL" id="CP042435">
    <property type="protein sequence ID" value="QEC65921.1"/>
    <property type="molecule type" value="Genomic_DNA"/>
</dbReference>
<name>A0A5B8V5C8_9BACT</name>
<gene>
    <name evidence="1" type="ORF">FRZ67_00865</name>
</gene>
<keyword evidence="2" id="KW-1185">Reference proteome</keyword>
<sequence length="81" mass="9053">MMKNENTGTILSFRNNLDAIVLGKIVNRLNNKNIEIDCPIHNTKEALIGVLLLDGKADYIILESCCDSHKNLLLSLLESEK</sequence>
<dbReference type="RefSeq" id="WP_147187721.1">
    <property type="nucleotide sequence ID" value="NZ_CP042435.1"/>
</dbReference>
<evidence type="ECO:0000313" key="2">
    <source>
        <dbReference type="Proteomes" id="UP000321533"/>
    </source>
</evidence>
<dbReference type="AlphaFoldDB" id="A0A5B8V5C8"/>